<dbReference type="GO" id="GO:0005524">
    <property type="term" value="F:ATP binding"/>
    <property type="evidence" value="ECO:0007669"/>
    <property type="project" value="UniProtKB-KW"/>
</dbReference>
<keyword evidence="3 7" id="KW-0067">ATP-binding</keyword>
<sequence length="231" mass="26364">MIRLDSIHKEYKQRNFSVKVLKNISLQIMRQDFLAVMGPSGCGKTTLLNILGILDKPTSGNFQYENKNLYDLDERELAFFRQKHIGFVFQNFNLIEHLTVYENVELPLSYTNRNKKERREVVSDLLSQFGLYNYADFFPSQLSGGQQQRTAIARAIAPSPKIILADEPTGNLDSKNGNQVMEILSQLNDNGTTVVMVTHSDYDARYAKRVVYMQDGEILMERKNGLSGSLI</sequence>
<dbReference type="SUPFAM" id="SSF52540">
    <property type="entry name" value="P-loop containing nucleoside triphosphate hydrolases"/>
    <property type="match status" value="1"/>
</dbReference>
<dbReference type="InterPro" id="IPR003439">
    <property type="entry name" value="ABC_transporter-like_ATP-bd"/>
</dbReference>
<dbReference type="AlphaFoldDB" id="A0A2W5EMC1"/>
<evidence type="ECO:0000256" key="5">
    <source>
        <dbReference type="ARBA" id="ARBA00038388"/>
    </source>
</evidence>
<dbReference type="Proteomes" id="UP000249645">
    <property type="component" value="Unassembled WGS sequence"/>
</dbReference>
<evidence type="ECO:0000256" key="4">
    <source>
        <dbReference type="ARBA" id="ARBA00022967"/>
    </source>
</evidence>
<evidence type="ECO:0000259" key="6">
    <source>
        <dbReference type="PROSITE" id="PS50893"/>
    </source>
</evidence>
<feature type="domain" description="ABC transporter" evidence="6">
    <location>
        <begin position="2"/>
        <end position="231"/>
    </location>
</feature>
<dbReference type="CDD" id="cd03255">
    <property type="entry name" value="ABC_MJ0796_LolCDE_FtsE"/>
    <property type="match status" value="1"/>
</dbReference>
<dbReference type="Pfam" id="PF00005">
    <property type="entry name" value="ABC_tran"/>
    <property type="match status" value="1"/>
</dbReference>
<keyword evidence="4" id="KW-1278">Translocase</keyword>
<dbReference type="PROSITE" id="PS50893">
    <property type="entry name" value="ABC_TRANSPORTER_2"/>
    <property type="match status" value="1"/>
</dbReference>
<dbReference type="GO" id="GO:0016887">
    <property type="term" value="F:ATP hydrolysis activity"/>
    <property type="evidence" value="ECO:0007669"/>
    <property type="project" value="InterPro"/>
</dbReference>
<evidence type="ECO:0000313" key="8">
    <source>
        <dbReference type="Proteomes" id="UP000249645"/>
    </source>
</evidence>
<evidence type="ECO:0000256" key="3">
    <source>
        <dbReference type="ARBA" id="ARBA00022840"/>
    </source>
</evidence>
<comment type="caution">
    <text evidence="7">The sequence shown here is derived from an EMBL/GenBank/DDBJ whole genome shotgun (WGS) entry which is preliminary data.</text>
</comment>
<keyword evidence="1" id="KW-0813">Transport</keyword>
<reference evidence="7 8" key="1">
    <citation type="submission" date="2017-11" db="EMBL/GenBank/DDBJ databases">
        <title>Infants hospitalized years apart are colonized by the same room-sourced microbial strains.</title>
        <authorList>
            <person name="Brooks B."/>
            <person name="Olm M.R."/>
            <person name="Firek B.A."/>
            <person name="Baker R."/>
            <person name="Thomas B.C."/>
            <person name="Morowitz M.J."/>
            <person name="Banfield J.F."/>
        </authorList>
    </citation>
    <scope>NUCLEOTIDE SEQUENCE [LARGE SCALE GENOMIC DNA]</scope>
    <source>
        <strain evidence="7">S2_009_000_R2_76</strain>
    </source>
</reference>
<dbReference type="InterPro" id="IPR003593">
    <property type="entry name" value="AAA+_ATPase"/>
</dbReference>
<dbReference type="InterPro" id="IPR017911">
    <property type="entry name" value="MacB-like_ATP-bd"/>
</dbReference>
<gene>
    <name evidence="7" type="ORF">DI598_13620</name>
</gene>
<dbReference type="Gene3D" id="3.40.50.300">
    <property type="entry name" value="P-loop containing nucleotide triphosphate hydrolases"/>
    <property type="match status" value="1"/>
</dbReference>
<organism evidence="7 8">
    <name type="scientific">Pseudopedobacter saltans</name>
    <dbReference type="NCBI Taxonomy" id="151895"/>
    <lineage>
        <taxon>Bacteria</taxon>
        <taxon>Pseudomonadati</taxon>
        <taxon>Bacteroidota</taxon>
        <taxon>Sphingobacteriia</taxon>
        <taxon>Sphingobacteriales</taxon>
        <taxon>Sphingobacteriaceae</taxon>
        <taxon>Pseudopedobacter</taxon>
    </lineage>
</organism>
<protein>
    <submittedName>
        <fullName evidence="7">Phosphonate ABC transporter ATP-binding protein</fullName>
    </submittedName>
</protein>
<evidence type="ECO:0000256" key="1">
    <source>
        <dbReference type="ARBA" id="ARBA00022448"/>
    </source>
</evidence>
<dbReference type="PANTHER" id="PTHR42798:SF6">
    <property type="entry name" value="CELL DIVISION ATP-BINDING PROTEIN FTSE"/>
    <property type="match status" value="1"/>
</dbReference>
<evidence type="ECO:0000256" key="2">
    <source>
        <dbReference type="ARBA" id="ARBA00022741"/>
    </source>
</evidence>
<name>A0A2W5EMC1_9SPHI</name>
<accession>A0A2W5EMC1</accession>
<dbReference type="SMART" id="SM00382">
    <property type="entry name" value="AAA"/>
    <property type="match status" value="1"/>
</dbReference>
<dbReference type="FunFam" id="3.40.50.300:FF:000032">
    <property type="entry name" value="Export ABC transporter ATP-binding protein"/>
    <property type="match status" value="1"/>
</dbReference>
<dbReference type="GO" id="GO:0098796">
    <property type="term" value="C:membrane protein complex"/>
    <property type="evidence" value="ECO:0007669"/>
    <property type="project" value="UniProtKB-ARBA"/>
</dbReference>
<dbReference type="PANTHER" id="PTHR42798">
    <property type="entry name" value="LIPOPROTEIN-RELEASING SYSTEM ATP-BINDING PROTEIN LOLD"/>
    <property type="match status" value="1"/>
</dbReference>
<keyword evidence="2" id="KW-0547">Nucleotide-binding</keyword>
<dbReference type="EMBL" id="QFOI01000279">
    <property type="protein sequence ID" value="PZP45215.1"/>
    <property type="molecule type" value="Genomic_DNA"/>
</dbReference>
<proteinExistence type="inferred from homology"/>
<evidence type="ECO:0000313" key="7">
    <source>
        <dbReference type="EMBL" id="PZP45215.1"/>
    </source>
</evidence>
<dbReference type="GO" id="GO:0022857">
    <property type="term" value="F:transmembrane transporter activity"/>
    <property type="evidence" value="ECO:0007669"/>
    <property type="project" value="UniProtKB-ARBA"/>
</dbReference>
<comment type="similarity">
    <text evidence="5">Belongs to the ABC transporter superfamily. Macrolide exporter (TC 3.A.1.122) family.</text>
</comment>
<dbReference type="InterPro" id="IPR027417">
    <property type="entry name" value="P-loop_NTPase"/>
</dbReference>